<evidence type="ECO:0000259" key="3">
    <source>
        <dbReference type="PROSITE" id="PS50983"/>
    </source>
</evidence>
<dbReference type="Gene3D" id="3.40.50.1980">
    <property type="entry name" value="Nitrogenase molybdenum iron protein domain"/>
    <property type="match status" value="2"/>
</dbReference>
<evidence type="ECO:0000256" key="2">
    <source>
        <dbReference type="SAM" id="MobiDB-lite"/>
    </source>
</evidence>
<dbReference type="SUPFAM" id="SSF53807">
    <property type="entry name" value="Helical backbone' metal receptor"/>
    <property type="match status" value="1"/>
</dbReference>
<dbReference type="InterPro" id="IPR026469">
    <property type="entry name" value="Peripla_PGF_1"/>
</dbReference>
<dbReference type="InterPro" id="IPR054828">
    <property type="entry name" value="Vit_B12_bind_prot"/>
</dbReference>
<feature type="domain" description="Fe/B12 periplasmic-binding" evidence="3">
    <location>
        <begin position="55"/>
        <end position="298"/>
    </location>
</feature>
<keyword evidence="1" id="KW-0732">Signal</keyword>
<name>A0ABD5Z678_9EURY</name>
<keyword evidence="5" id="KW-1185">Reference proteome</keyword>
<dbReference type="NCBIfam" id="NF038402">
    <property type="entry name" value="TroA_like"/>
    <property type="match status" value="1"/>
</dbReference>
<accession>A0ABD5Z678</accession>
<gene>
    <name evidence="4" type="ORF">ACFQJ9_14865</name>
</gene>
<organism evidence="4 5">
    <name type="scientific">Halospeciosus flavus</name>
    <dbReference type="NCBI Taxonomy" id="3032283"/>
    <lineage>
        <taxon>Archaea</taxon>
        <taxon>Methanobacteriati</taxon>
        <taxon>Methanobacteriota</taxon>
        <taxon>Stenosarchaea group</taxon>
        <taxon>Halobacteria</taxon>
        <taxon>Halobacteriales</taxon>
        <taxon>Halobacteriaceae</taxon>
        <taxon>Halospeciosus</taxon>
    </lineage>
</organism>
<dbReference type="NCBIfam" id="TIGR04281">
    <property type="entry name" value="peripla_PGF_1"/>
    <property type="match status" value="1"/>
</dbReference>
<evidence type="ECO:0000313" key="4">
    <source>
        <dbReference type="EMBL" id="MFC7200681.1"/>
    </source>
</evidence>
<comment type="caution">
    <text evidence="4">The sequence shown here is derived from an EMBL/GenBank/DDBJ whole genome shotgun (WGS) entry which is preliminary data.</text>
</comment>
<dbReference type="PROSITE" id="PS50983">
    <property type="entry name" value="FE_B12_PBP"/>
    <property type="match status" value="1"/>
</dbReference>
<dbReference type="Pfam" id="PF01497">
    <property type="entry name" value="Peripla_BP_2"/>
    <property type="match status" value="1"/>
</dbReference>
<reference evidence="4 5" key="1">
    <citation type="journal article" date="2019" name="Int. J. Syst. Evol. Microbiol.">
        <title>The Global Catalogue of Microorganisms (GCM) 10K type strain sequencing project: providing services to taxonomists for standard genome sequencing and annotation.</title>
        <authorList>
            <consortium name="The Broad Institute Genomics Platform"/>
            <consortium name="The Broad Institute Genome Sequencing Center for Infectious Disease"/>
            <person name="Wu L."/>
            <person name="Ma J."/>
        </authorList>
    </citation>
    <scope>NUCLEOTIDE SEQUENCE [LARGE SCALE GENOMIC DNA]</scope>
    <source>
        <strain evidence="4 5">XZGYJ-43</strain>
    </source>
</reference>
<dbReference type="RefSeq" id="WP_279527455.1">
    <property type="nucleotide sequence ID" value="NZ_CP122312.1"/>
</dbReference>
<dbReference type="PANTHER" id="PTHR30535">
    <property type="entry name" value="VITAMIN B12-BINDING PROTEIN"/>
    <property type="match status" value="1"/>
</dbReference>
<dbReference type="AlphaFoldDB" id="A0ABD5Z678"/>
<dbReference type="EMBL" id="JBHTAR010000011">
    <property type="protein sequence ID" value="MFC7200681.1"/>
    <property type="molecule type" value="Genomic_DNA"/>
</dbReference>
<feature type="region of interest" description="Disordered" evidence="2">
    <location>
        <begin position="492"/>
        <end position="521"/>
    </location>
</feature>
<dbReference type="PANTHER" id="PTHR30535:SF34">
    <property type="entry name" value="MOLYBDATE-BINDING PROTEIN MOLA"/>
    <property type="match status" value="1"/>
</dbReference>
<sequence length="543" mass="58351">MNRIAIFCLIIVTISAVGPVTAAADTTNGTVSCEYPFSASDATGTTVTVTQQPSRIVTLGPSAAQTVWEIGGKDQVVGVTEYASYLEGSDSKTTVGAYNINLEAVVGLQPDLVLAPNTVSDQTVGKLRNAGLKVYKFRKATSIEFIAEKTLLTGKLIGQCQTAQSRTETFRNQVETIERAVQGEPRPSVVHILGKSGYAAGQDTFINKIIQKSGGDNIAADKFSGYQVISPETVLAENPQWITRPRTFSLSAYAGTTAVKQGQTITLNENYISQPAPRIVIPMVHLVKQWHPDAYRQAQLGEISSAVSDTPLGPTTYTSSVTETGVATLSVDNFRYREQQVANFTVPTTFENGSNPKLTTVKVKPTEPNFDFDIHVKKMDENTSLPNSSEPLAGYQFTSQGMWSDGLATLSATVELNTSEREISSTKLVAYRKVDGNWTQTGVQINQTNSTLQVQANLTKYTALYFATVTTESAHQTDIETTTTSVATTTGTQTTTNSVTQQSSTTKSTATTQTTMTGSSASTPGFSITVFAVSLIIFGRLYS</sequence>
<dbReference type="InterPro" id="IPR002491">
    <property type="entry name" value="ABC_transptr_periplasmic_BD"/>
</dbReference>
<proteinExistence type="predicted"/>
<evidence type="ECO:0000256" key="1">
    <source>
        <dbReference type="ARBA" id="ARBA00022729"/>
    </source>
</evidence>
<protein>
    <submittedName>
        <fullName evidence="4">PGF-CTERM-anchored ABC transporter substrate-binding protein</fullName>
    </submittedName>
</protein>
<dbReference type="InterPro" id="IPR050902">
    <property type="entry name" value="ABC_Transporter_SBP"/>
</dbReference>
<dbReference type="Proteomes" id="UP001596447">
    <property type="component" value="Unassembled WGS sequence"/>
</dbReference>
<evidence type="ECO:0000313" key="5">
    <source>
        <dbReference type="Proteomes" id="UP001596447"/>
    </source>
</evidence>